<dbReference type="InterPro" id="IPR008271">
    <property type="entry name" value="Ser/Thr_kinase_AS"/>
</dbReference>
<dbReference type="InterPro" id="IPR011852">
    <property type="entry name" value="TRAP_TAXI"/>
</dbReference>
<feature type="transmembrane region" description="Helical" evidence="9">
    <location>
        <begin position="427"/>
        <end position="449"/>
    </location>
</feature>
<dbReference type="PROSITE" id="PS00107">
    <property type="entry name" value="PROTEIN_KINASE_ATP"/>
    <property type="match status" value="1"/>
</dbReference>
<feature type="region of interest" description="Disordered" evidence="8">
    <location>
        <begin position="1"/>
        <end position="20"/>
    </location>
</feature>
<keyword evidence="4 7" id="KW-0547">Nucleotide-binding</keyword>
<reference evidence="11 12" key="1">
    <citation type="submission" date="2019-02" db="EMBL/GenBank/DDBJ databases">
        <title>Deep-cultivation of Planctomycetes and their phenomic and genomic characterization uncovers novel biology.</title>
        <authorList>
            <person name="Wiegand S."/>
            <person name="Jogler M."/>
            <person name="Boedeker C."/>
            <person name="Pinto D."/>
            <person name="Vollmers J."/>
            <person name="Rivas-Marin E."/>
            <person name="Kohn T."/>
            <person name="Peeters S.H."/>
            <person name="Heuer A."/>
            <person name="Rast P."/>
            <person name="Oberbeckmann S."/>
            <person name="Bunk B."/>
            <person name="Jeske O."/>
            <person name="Meyerdierks A."/>
            <person name="Storesund J.E."/>
            <person name="Kallscheuer N."/>
            <person name="Luecker S."/>
            <person name="Lage O.M."/>
            <person name="Pohl T."/>
            <person name="Merkel B.J."/>
            <person name="Hornburger P."/>
            <person name="Mueller R.-W."/>
            <person name="Bruemmer F."/>
            <person name="Labrenz M."/>
            <person name="Spormann A.M."/>
            <person name="Op den Camp H."/>
            <person name="Overmann J."/>
            <person name="Amann R."/>
            <person name="Jetten M.S.M."/>
            <person name="Mascher T."/>
            <person name="Medema M.H."/>
            <person name="Devos D.P."/>
            <person name="Kaster A.-K."/>
            <person name="Ovreas L."/>
            <person name="Rohde M."/>
            <person name="Galperin M.Y."/>
            <person name="Jogler C."/>
        </authorList>
    </citation>
    <scope>NUCLEOTIDE SEQUENCE [LARGE SCALE GENOMIC DNA]</scope>
    <source>
        <strain evidence="11 12">Mal33</strain>
    </source>
</reference>
<evidence type="ECO:0000259" key="10">
    <source>
        <dbReference type="PROSITE" id="PS50011"/>
    </source>
</evidence>
<evidence type="ECO:0000256" key="8">
    <source>
        <dbReference type="SAM" id="MobiDB-lite"/>
    </source>
</evidence>
<dbReference type="EMBL" id="CP036318">
    <property type="protein sequence ID" value="QDV58165.1"/>
    <property type="molecule type" value="Genomic_DNA"/>
</dbReference>
<evidence type="ECO:0000256" key="3">
    <source>
        <dbReference type="ARBA" id="ARBA00022679"/>
    </source>
</evidence>
<dbReference type="InterPro" id="IPR011009">
    <property type="entry name" value="Kinase-like_dom_sf"/>
</dbReference>
<accession>A0A518IYJ5</accession>
<dbReference type="SUPFAM" id="SSF56112">
    <property type="entry name" value="Protein kinase-like (PK-like)"/>
    <property type="match status" value="1"/>
</dbReference>
<evidence type="ECO:0000256" key="4">
    <source>
        <dbReference type="ARBA" id="ARBA00022741"/>
    </source>
</evidence>
<keyword evidence="9" id="KW-0472">Membrane</keyword>
<keyword evidence="9" id="KW-1133">Transmembrane helix</keyword>
<feature type="compositionally biased region" description="Acidic residues" evidence="8">
    <location>
        <begin position="9"/>
        <end position="20"/>
    </location>
</feature>
<dbReference type="InterPro" id="IPR000719">
    <property type="entry name" value="Prot_kinase_dom"/>
</dbReference>
<dbReference type="Proteomes" id="UP000316770">
    <property type="component" value="Chromosome"/>
</dbReference>
<protein>
    <recommendedName>
        <fullName evidence="1">non-specific serine/threonine protein kinase</fullName>
        <ecNumber evidence="1">2.7.11.1</ecNumber>
    </recommendedName>
</protein>
<dbReference type="RefSeq" id="WP_145288267.1">
    <property type="nucleotide sequence ID" value="NZ_CP036318.1"/>
</dbReference>
<evidence type="ECO:0000313" key="12">
    <source>
        <dbReference type="Proteomes" id="UP000316770"/>
    </source>
</evidence>
<sequence length="720" mass="77757">MPDQTSSNEPEESDLPDPIDEAFVAYLKARDAGGSDSRADFIERFPDLKSQLSELLDAADLIEQLAGSNVASENADPAADTRAGVRIDSIGDDLEATLAITPVPGEGAGPQLPFEMGDYVLESVLGRGGMGVVYLGHQKNLDRPVAVKMIRSGVLAGRDEIKRFCSEAKAAAKLKHPNIVAVHHFGLEAGHYYFSMDYVEGFDLSKKVDDGPQDCREAARYVRDVAAAIHHAHQRGLLHRDLKPGNVLIDACDQVHVTDFGLAKHVDAESSLTNSGAAIGTPNYMAPEQASGDHEATCPQSDVYSLGAILFALITGRPPFVTDSVMQTLMQVIHRPAPELRSLCEAPEDLDTIVEKCLQKEPQQRYASAEALAEDLDRFLNDQPIKARARTSLQRGLDWLSEVPIFAALIGRRLMHTSDSHRRFQSMILLLVLSLPMILAAVLFGARMLHDRLPSEPKIAGGPAGDVYAQVAGELADRLHQAVDRPVVAMPTEGSVENLEHLLAGDVDLAILQASAVRGEQVSVIAPLYYEAVHLLARRDAGIDRFAEIAGHRVAIGGQGSGSQLAAHMLFDSLGLAESDIEIVYQPFQQSQGDATIPLSIACVARGSKIMAAALQSQQFQLLAVEDPLNISLDHPTLRPLQILPADYPAADLPADGIATVGTTAFLATRRNAPAVLVTATLEALYRSEISVPRMITRQQAAEWQGLALHPAAREFYESE</sequence>
<evidence type="ECO:0000256" key="2">
    <source>
        <dbReference type="ARBA" id="ARBA00022527"/>
    </source>
</evidence>
<keyword evidence="12" id="KW-1185">Reference proteome</keyword>
<dbReference type="PANTHER" id="PTHR43289">
    <property type="entry name" value="MITOGEN-ACTIVATED PROTEIN KINASE KINASE KINASE 20-RELATED"/>
    <property type="match status" value="1"/>
</dbReference>
<dbReference type="GO" id="GO:0005524">
    <property type="term" value="F:ATP binding"/>
    <property type="evidence" value="ECO:0007669"/>
    <property type="project" value="UniProtKB-UniRule"/>
</dbReference>
<keyword evidence="3 11" id="KW-0808">Transferase</keyword>
<dbReference type="SMART" id="SM00220">
    <property type="entry name" value="S_TKc"/>
    <property type="match status" value="1"/>
</dbReference>
<evidence type="ECO:0000256" key="6">
    <source>
        <dbReference type="ARBA" id="ARBA00022840"/>
    </source>
</evidence>
<dbReference type="SUPFAM" id="SSF53850">
    <property type="entry name" value="Periplasmic binding protein-like II"/>
    <property type="match status" value="1"/>
</dbReference>
<dbReference type="AlphaFoldDB" id="A0A518IYJ5"/>
<dbReference type="PROSITE" id="PS00108">
    <property type="entry name" value="PROTEIN_KINASE_ST"/>
    <property type="match status" value="1"/>
</dbReference>
<keyword evidence="5 11" id="KW-0418">Kinase</keyword>
<evidence type="ECO:0000256" key="9">
    <source>
        <dbReference type="SAM" id="Phobius"/>
    </source>
</evidence>
<evidence type="ECO:0000313" key="11">
    <source>
        <dbReference type="EMBL" id="QDV58165.1"/>
    </source>
</evidence>
<dbReference type="InterPro" id="IPR017441">
    <property type="entry name" value="Protein_kinase_ATP_BS"/>
</dbReference>
<dbReference type="Gene3D" id="3.30.200.20">
    <property type="entry name" value="Phosphorylase Kinase, domain 1"/>
    <property type="match status" value="1"/>
</dbReference>
<dbReference type="CDD" id="cd14014">
    <property type="entry name" value="STKc_PknB_like"/>
    <property type="match status" value="1"/>
</dbReference>
<feature type="binding site" evidence="7">
    <location>
        <position position="148"/>
    </location>
    <ligand>
        <name>ATP</name>
        <dbReference type="ChEBI" id="CHEBI:30616"/>
    </ligand>
</feature>
<name>A0A518IYJ5_9BACT</name>
<evidence type="ECO:0000256" key="1">
    <source>
        <dbReference type="ARBA" id="ARBA00012513"/>
    </source>
</evidence>
<gene>
    <name evidence="11" type="primary">prkC_10</name>
    <name evidence="11" type="ORF">Mal33_41820</name>
</gene>
<dbReference type="FunFam" id="1.10.510.10:FF:000021">
    <property type="entry name" value="Serine/threonine protein kinase"/>
    <property type="match status" value="1"/>
</dbReference>
<feature type="domain" description="Protein kinase" evidence="10">
    <location>
        <begin position="119"/>
        <end position="380"/>
    </location>
</feature>
<dbReference type="PROSITE" id="PS50011">
    <property type="entry name" value="PROTEIN_KINASE_DOM"/>
    <property type="match status" value="1"/>
</dbReference>
<dbReference type="Pfam" id="PF00069">
    <property type="entry name" value="Pkinase"/>
    <property type="match status" value="1"/>
</dbReference>
<organism evidence="11 12">
    <name type="scientific">Rosistilla oblonga</name>
    <dbReference type="NCBI Taxonomy" id="2527990"/>
    <lineage>
        <taxon>Bacteria</taxon>
        <taxon>Pseudomonadati</taxon>
        <taxon>Planctomycetota</taxon>
        <taxon>Planctomycetia</taxon>
        <taxon>Pirellulales</taxon>
        <taxon>Pirellulaceae</taxon>
        <taxon>Rosistilla</taxon>
    </lineage>
</organism>
<keyword evidence="9" id="KW-0812">Transmembrane</keyword>
<keyword evidence="2" id="KW-0723">Serine/threonine-protein kinase</keyword>
<proteinExistence type="predicted"/>
<dbReference type="Gene3D" id="3.40.190.10">
    <property type="entry name" value="Periplasmic binding protein-like II"/>
    <property type="match status" value="2"/>
</dbReference>
<keyword evidence="6 7" id="KW-0067">ATP-binding</keyword>
<dbReference type="GO" id="GO:0004674">
    <property type="term" value="F:protein serine/threonine kinase activity"/>
    <property type="evidence" value="ECO:0007669"/>
    <property type="project" value="UniProtKB-KW"/>
</dbReference>
<dbReference type="PANTHER" id="PTHR43289:SF6">
    <property type="entry name" value="SERINE_THREONINE-PROTEIN KINASE NEKL-3"/>
    <property type="match status" value="1"/>
</dbReference>
<dbReference type="Pfam" id="PF16868">
    <property type="entry name" value="NMT1_3"/>
    <property type="match status" value="1"/>
</dbReference>
<evidence type="ECO:0000256" key="5">
    <source>
        <dbReference type="ARBA" id="ARBA00022777"/>
    </source>
</evidence>
<dbReference type="EC" id="2.7.11.1" evidence="1"/>
<evidence type="ECO:0000256" key="7">
    <source>
        <dbReference type="PROSITE-ProRule" id="PRU10141"/>
    </source>
</evidence>
<dbReference type="Gene3D" id="1.10.510.10">
    <property type="entry name" value="Transferase(Phosphotransferase) domain 1"/>
    <property type="match status" value="1"/>
</dbReference>